<dbReference type="Proteomes" id="UP000582487">
    <property type="component" value="Unassembled WGS sequence"/>
</dbReference>
<evidence type="ECO:0000313" key="6">
    <source>
        <dbReference type="Proteomes" id="UP000578252"/>
    </source>
</evidence>
<dbReference type="Proteomes" id="UP001209486">
    <property type="component" value="Unassembled WGS sequence"/>
</dbReference>
<dbReference type="EMBL" id="JABCUR010000005">
    <property type="protein sequence ID" value="NMW65289.1"/>
    <property type="molecule type" value="Genomic_DNA"/>
</dbReference>
<dbReference type="AlphaFoldDB" id="A0A7Y0Y2L3"/>
<reference evidence="5 6" key="2">
    <citation type="submission" date="2020-04" db="EMBL/GenBank/DDBJ databases">
        <title>Antimicrobial susceptibility and clonality of vaginal-derived multi-drug resistant Mobiluncus isolates in China.</title>
        <authorList>
            <person name="Zhang X."/>
        </authorList>
    </citation>
    <scope>NUCLEOTIDE SEQUENCE [LARGE SCALE GENOMIC DNA]</scope>
    <source>
        <strain evidence="4 5">12</strain>
        <strain evidence="2 6">13</strain>
        <strain evidence="3 7">7</strain>
    </source>
</reference>
<dbReference type="EMBL" id="VSZY01000005">
    <property type="protein sequence ID" value="MCU9968675.1"/>
    <property type="molecule type" value="Genomic_DNA"/>
</dbReference>
<accession>A0A7Y0Y2L3</accession>
<organism evidence="2 6">
    <name type="scientific">Mobiluncus mulieris</name>
    <dbReference type="NCBI Taxonomy" id="2052"/>
    <lineage>
        <taxon>Bacteria</taxon>
        <taxon>Bacillati</taxon>
        <taxon>Actinomycetota</taxon>
        <taxon>Actinomycetes</taxon>
        <taxon>Actinomycetales</taxon>
        <taxon>Actinomycetaceae</taxon>
        <taxon>Mobiluncus</taxon>
    </lineage>
</organism>
<dbReference type="Proteomes" id="UP000578252">
    <property type="component" value="Unassembled WGS sequence"/>
</dbReference>
<dbReference type="Proteomes" id="UP000575397">
    <property type="component" value="Unassembled WGS sequence"/>
</dbReference>
<gene>
    <name evidence="1" type="ORF">FYZ43_04505</name>
    <name evidence="3" type="ORF">HHJ74_02170</name>
    <name evidence="4" type="ORF">HHJ77_06880</name>
    <name evidence="2" type="ORF">HHJ78_07060</name>
</gene>
<evidence type="ECO:0000313" key="5">
    <source>
        <dbReference type="Proteomes" id="UP000575397"/>
    </source>
</evidence>
<dbReference type="EMBL" id="JABCUV010000001">
    <property type="protein sequence ID" value="NMW92524.1"/>
    <property type="molecule type" value="Genomic_DNA"/>
</dbReference>
<reference evidence="1 8" key="1">
    <citation type="submission" date="2019-08" db="EMBL/GenBank/DDBJ databases">
        <title>Comparison of rpoB and gyrB Sequences from Mobiluncus Species and Development of a Multiplex PCR Method for Clinical Detection of Mobiluncus curtisii and Mobiluncus mulieris.</title>
        <authorList>
            <person name="Yang L."/>
            <person name="Shen Y."/>
            <person name="Xu G."/>
            <person name="Shu L.-B."/>
            <person name="Hu J."/>
            <person name="Zhang R."/>
            <person name="Wang Y."/>
            <person name="Zhou H.-W."/>
            <person name="Zhang X."/>
        </authorList>
    </citation>
    <scope>NUCLEOTIDE SEQUENCE [LARGE SCALE GENOMIC DNA]</scope>
    <source>
        <strain evidence="1 8">M26</strain>
    </source>
</reference>
<evidence type="ECO:0000313" key="4">
    <source>
        <dbReference type="EMBL" id="NMX03653.1"/>
    </source>
</evidence>
<evidence type="ECO:0000313" key="3">
    <source>
        <dbReference type="EMBL" id="NMW92524.1"/>
    </source>
</evidence>
<evidence type="ECO:0000313" key="8">
    <source>
        <dbReference type="Proteomes" id="UP001209486"/>
    </source>
</evidence>
<protein>
    <submittedName>
        <fullName evidence="2">Uncharacterized protein</fullName>
    </submittedName>
</protein>
<dbReference type="EMBL" id="JABCUS010000013">
    <property type="protein sequence ID" value="NMX03653.1"/>
    <property type="molecule type" value="Genomic_DNA"/>
</dbReference>
<proteinExistence type="predicted"/>
<sequence length="384" mass="42464">MKPRANQIMTRKEILVAVLCVLVVAILCIGVVHVTHSEAPRQMHLFLTPHPDDELQGLTALSTDNSTYMLIVTATSGEATGNCRVAGPPGLQGDLGEYPPLAPQAVAHTPECGGNRIHSWNQFWNRVAARYPSLALDLEATHETVNVDGRPVDTWLGKNSGRIALNLGDGTLTSEKVVAGVEKILTWRGSKLPDLPLVAVTAAGYYNDPEVDPKHSSEAALLYKHHDHLAVTNAGIKLADKAKNGAWIVVNPFDPRANEKRVLSIDEYEDYMGLQHNGSSWQGWHDEFQGVEIQPGDKPRKYPQFSWIDTEFREGISKHSVLFPAKRLGAYQQFYGWLAFPDPWIPGEYQLAHSDVLFARQQFFLHTLTARGVSLAPETVLKQG</sequence>
<evidence type="ECO:0000313" key="2">
    <source>
        <dbReference type="EMBL" id="NMW65289.1"/>
    </source>
</evidence>
<evidence type="ECO:0000313" key="7">
    <source>
        <dbReference type="Proteomes" id="UP000582487"/>
    </source>
</evidence>
<comment type="caution">
    <text evidence="2">The sequence shown here is derived from an EMBL/GenBank/DDBJ whole genome shotgun (WGS) entry which is preliminary data.</text>
</comment>
<name>A0A7Y0Y2L3_9ACTO</name>
<evidence type="ECO:0000313" key="1">
    <source>
        <dbReference type="EMBL" id="MCU9968675.1"/>
    </source>
</evidence>